<dbReference type="AlphaFoldDB" id="A0A0W4ZQ25"/>
<keyword evidence="3" id="KW-0337">GPI-anchor biosynthesis</keyword>
<dbReference type="OrthoDB" id="10066429at2759"/>
<dbReference type="InterPro" id="IPR005599">
    <property type="entry name" value="GPI_mannosylTrfase"/>
</dbReference>
<evidence type="ECO:0000256" key="3">
    <source>
        <dbReference type="ARBA" id="ARBA00022502"/>
    </source>
</evidence>
<evidence type="ECO:0000256" key="1">
    <source>
        <dbReference type="ARBA" id="ARBA00004477"/>
    </source>
</evidence>
<feature type="transmembrane region" description="Helical" evidence="11">
    <location>
        <begin position="261"/>
        <end position="283"/>
    </location>
</feature>
<dbReference type="PANTHER" id="PTHR22760">
    <property type="entry name" value="GLYCOSYLTRANSFERASE"/>
    <property type="match status" value="1"/>
</dbReference>
<keyword evidence="12" id="KW-0732">Signal</keyword>
<evidence type="ECO:0000256" key="8">
    <source>
        <dbReference type="ARBA" id="ARBA00022989"/>
    </source>
</evidence>
<dbReference type="RefSeq" id="XP_018229755.1">
    <property type="nucleotide sequence ID" value="XM_018374010.1"/>
</dbReference>
<evidence type="ECO:0000256" key="7">
    <source>
        <dbReference type="ARBA" id="ARBA00022824"/>
    </source>
</evidence>
<sequence>MKFLIFWGLYIPLLLIRFGFSVSESYIHPDEYLQGIQVVAGDILKIKVEYPWEFKGPFPIRSIGPLWMIYGLPVKLAQWITGKGCSMEPLLLFFLLRIFFFGLSFIVDWFVYTSTSPKYRGNALLLYASSFVTYTYQTHTFSNSIETIMVSACLLLMRKNKMSMSSWKCVLLAIFASIGFFSRITFPIILIPFGFLFIKSLVKRPKMTFLTIKSFIIVFFILILVDSLYYANGRRIVLTILNNFNYNINYANLQKHGIHAYWTHFLINIPVMLGPAIFLPVIIKKIKFDIYLISSIIYITVLSLFPHQEFRFLLPVFPLLIVYLCSLGSIKGRKKKRLFMFSWIIYNILVGLFFGFFHQHDIISTMIFLKKYLVNQLSTNIIFWKTYPPPTWLFLRHSDSNIVFTHLIGYSVDHVLEYLSAAKKNNVRIIFIFPISSMAKFSCVFDELKDSFCKTNITLRQIFKTSYHINLDDLDFMNNNIFSLLLHLVRKRGLGIWDVI</sequence>
<dbReference type="Pfam" id="PF03901">
    <property type="entry name" value="Glyco_transf_22"/>
    <property type="match status" value="1"/>
</dbReference>
<protein>
    <recommendedName>
        <fullName evidence="11">Mannosyltransferase</fullName>
        <ecNumber evidence="11">2.4.1.-</ecNumber>
    </recommendedName>
</protein>
<dbReference type="EMBL" id="LFWA01000007">
    <property type="protein sequence ID" value="KTW30464.1"/>
    <property type="molecule type" value="Genomic_DNA"/>
</dbReference>
<proteinExistence type="inferred from homology"/>
<evidence type="ECO:0000313" key="13">
    <source>
        <dbReference type="EMBL" id="KTW30464.1"/>
    </source>
</evidence>
<name>A0A0W4ZQ25_PNEJ7</name>
<evidence type="ECO:0000256" key="4">
    <source>
        <dbReference type="ARBA" id="ARBA00022676"/>
    </source>
</evidence>
<evidence type="ECO:0000313" key="14">
    <source>
        <dbReference type="Proteomes" id="UP000053447"/>
    </source>
</evidence>
<evidence type="ECO:0000256" key="6">
    <source>
        <dbReference type="ARBA" id="ARBA00022692"/>
    </source>
</evidence>
<feature type="chain" id="PRO_5006933894" description="Mannosyltransferase" evidence="12">
    <location>
        <begin position="24"/>
        <end position="500"/>
    </location>
</feature>
<keyword evidence="5" id="KW-0808">Transferase</keyword>
<evidence type="ECO:0000256" key="5">
    <source>
        <dbReference type="ARBA" id="ARBA00022679"/>
    </source>
</evidence>
<feature type="transmembrane region" description="Helical" evidence="11">
    <location>
        <begin position="210"/>
        <end position="231"/>
    </location>
</feature>
<dbReference type="STRING" id="1408657.A0A0W4ZQ25"/>
<keyword evidence="8 11" id="KW-1133">Transmembrane helix</keyword>
<dbReference type="PANTHER" id="PTHR22760:SF3">
    <property type="entry name" value="GPI MANNOSYLTRANSFERASE 4"/>
    <property type="match status" value="1"/>
</dbReference>
<feature type="transmembrane region" description="Helical" evidence="11">
    <location>
        <begin position="337"/>
        <end position="357"/>
    </location>
</feature>
<evidence type="ECO:0000256" key="9">
    <source>
        <dbReference type="ARBA" id="ARBA00023136"/>
    </source>
</evidence>
<evidence type="ECO:0000256" key="2">
    <source>
        <dbReference type="ARBA" id="ARBA00004687"/>
    </source>
</evidence>
<comment type="caution">
    <text evidence="13">The sequence shown here is derived from an EMBL/GenBank/DDBJ whole genome shotgun (WGS) entry which is preliminary data.</text>
</comment>
<feature type="signal peptide" evidence="12">
    <location>
        <begin position="1"/>
        <end position="23"/>
    </location>
</feature>
<evidence type="ECO:0000256" key="10">
    <source>
        <dbReference type="ARBA" id="ARBA00038466"/>
    </source>
</evidence>
<keyword evidence="6 11" id="KW-0812">Transmembrane</keyword>
<comment type="pathway">
    <text evidence="2">Glycolipid biosynthesis; glycosylphosphatidylinositol-anchor biosynthesis.</text>
</comment>
<keyword evidence="4 11" id="KW-0328">Glycosyltransferase</keyword>
<dbReference type="Proteomes" id="UP000053447">
    <property type="component" value="Unassembled WGS sequence"/>
</dbReference>
<dbReference type="GO" id="GO:0006506">
    <property type="term" value="P:GPI anchor biosynthetic process"/>
    <property type="evidence" value="ECO:0007669"/>
    <property type="project" value="UniProtKB-KW"/>
</dbReference>
<dbReference type="VEuPathDB" id="FungiDB:T551_01747"/>
<reference evidence="14" key="1">
    <citation type="journal article" date="2016" name="Nat. Commun.">
        <title>Genome analysis of three Pneumocystis species reveals adaptation mechanisms to life exclusively in mammalian hosts.</title>
        <authorList>
            <person name="Ma L."/>
            <person name="Chen Z."/>
            <person name="Huang D.W."/>
            <person name="Kutty G."/>
            <person name="Ishihara M."/>
            <person name="Wang H."/>
            <person name="Abouelleil A."/>
            <person name="Bishop L."/>
            <person name="Davey E."/>
            <person name="Deng R."/>
            <person name="Deng X."/>
            <person name="Fan L."/>
            <person name="Fantoni G."/>
            <person name="Fitzgerald M."/>
            <person name="Gogineni E."/>
            <person name="Goldberg J.M."/>
            <person name="Handley G."/>
            <person name="Hu X."/>
            <person name="Huber C."/>
            <person name="Jiao X."/>
            <person name="Jones K."/>
            <person name="Levin J.Z."/>
            <person name="Liu Y."/>
            <person name="Macdonald P."/>
            <person name="Melnikov A."/>
            <person name="Raley C."/>
            <person name="Sassi M."/>
            <person name="Sherman B.T."/>
            <person name="Song X."/>
            <person name="Sykes S."/>
            <person name="Tran B."/>
            <person name="Walsh L."/>
            <person name="Xia Y."/>
            <person name="Yang J."/>
            <person name="Young S."/>
            <person name="Zeng Q."/>
            <person name="Zheng X."/>
            <person name="Stephens R."/>
            <person name="Nusbaum C."/>
            <person name="Birren B.W."/>
            <person name="Azadi P."/>
            <person name="Lempicki R.A."/>
            <person name="Cuomo C.A."/>
            <person name="Kovacs J.A."/>
        </authorList>
    </citation>
    <scope>NUCLEOTIDE SEQUENCE [LARGE SCALE GENOMIC DNA]</scope>
    <source>
        <strain evidence="14">RU7</strain>
    </source>
</reference>
<dbReference type="GO" id="GO:0005789">
    <property type="term" value="C:endoplasmic reticulum membrane"/>
    <property type="evidence" value="ECO:0007669"/>
    <property type="project" value="UniProtKB-SubCell"/>
</dbReference>
<comment type="subcellular location">
    <subcellularLocation>
        <location evidence="1 11">Endoplasmic reticulum membrane</location>
        <topology evidence="1 11">Multi-pass membrane protein</topology>
    </subcellularLocation>
</comment>
<evidence type="ECO:0000256" key="12">
    <source>
        <dbReference type="SAM" id="SignalP"/>
    </source>
</evidence>
<organism evidence="13 14">
    <name type="scientific">Pneumocystis jirovecii (strain RU7)</name>
    <name type="common">Human pneumocystis pneumonia agent</name>
    <dbReference type="NCBI Taxonomy" id="1408657"/>
    <lineage>
        <taxon>Eukaryota</taxon>
        <taxon>Fungi</taxon>
        <taxon>Dikarya</taxon>
        <taxon>Ascomycota</taxon>
        <taxon>Taphrinomycotina</taxon>
        <taxon>Pneumocystomycetes</taxon>
        <taxon>Pneumocystaceae</taxon>
        <taxon>Pneumocystis</taxon>
    </lineage>
</organism>
<accession>A0A0W4ZQ25</accession>
<evidence type="ECO:0000256" key="11">
    <source>
        <dbReference type="RuleBase" id="RU363075"/>
    </source>
</evidence>
<keyword evidence="7 11" id="KW-0256">Endoplasmic reticulum</keyword>
<feature type="transmembrane region" description="Helical" evidence="11">
    <location>
        <begin position="170"/>
        <end position="198"/>
    </location>
</feature>
<dbReference type="EC" id="2.4.1.-" evidence="11"/>
<keyword evidence="14" id="KW-1185">Reference proteome</keyword>
<feature type="transmembrane region" description="Helical" evidence="11">
    <location>
        <begin position="290"/>
        <end position="306"/>
    </location>
</feature>
<gene>
    <name evidence="13" type="ORF">T551_01747</name>
</gene>
<feature type="transmembrane region" description="Helical" evidence="11">
    <location>
        <begin position="312"/>
        <end position="330"/>
    </location>
</feature>
<dbReference type="eggNOG" id="KOG4123">
    <property type="taxonomic scope" value="Eukaryota"/>
</dbReference>
<feature type="transmembrane region" description="Helical" evidence="11">
    <location>
        <begin position="89"/>
        <end position="112"/>
    </location>
</feature>
<keyword evidence="9 11" id="KW-0472">Membrane</keyword>
<dbReference type="GeneID" id="28940265"/>
<comment type="similarity">
    <text evidence="10">Belongs to the glycosyltransferase 22 family. PIGZ subfamily.</text>
</comment>
<dbReference type="GO" id="GO:0000026">
    <property type="term" value="F:alpha-1,2-mannosyltransferase activity"/>
    <property type="evidence" value="ECO:0007669"/>
    <property type="project" value="TreeGrafter"/>
</dbReference>